<proteinExistence type="predicted"/>
<dbReference type="Pfam" id="PF13585">
    <property type="entry name" value="CHU_C"/>
    <property type="match status" value="1"/>
</dbReference>
<keyword evidence="3" id="KW-1185">Reference proteome</keyword>
<dbReference type="Proteomes" id="UP001185092">
    <property type="component" value="Unassembled WGS sequence"/>
</dbReference>
<evidence type="ECO:0000256" key="1">
    <source>
        <dbReference type="SAM" id="SignalP"/>
    </source>
</evidence>
<dbReference type="RefSeq" id="WP_309942671.1">
    <property type="nucleotide sequence ID" value="NZ_AP025308.1"/>
</dbReference>
<evidence type="ECO:0000313" key="3">
    <source>
        <dbReference type="Proteomes" id="UP001185092"/>
    </source>
</evidence>
<feature type="chain" id="PRO_5042150605" description="Gliding motility-associated C-terminal domain-containing protein" evidence="1">
    <location>
        <begin position="24"/>
        <end position="408"/>
    </location>
</feature>
<accession>A0AAE3XTP1</accession>
<evidence type="ECO:0000313" key="2">
    <source>
        <dbReference type="EMBL" id="MDR6241681.1"/>
    </source>
</evidence>
<feature type="signal peptide" evidence="1">
    <location>
        <begin position="1"/>
        <end position="23"/>
    </location>
</feature>
<protein>
    <recommendedName>
        <fullName evidence="4">Gliding motility-associated C-terminal domain-containing protein</fullName>
    </recommendedName>
</protein>
<keyword evidence="1" id="KW-0732">Signal</keyword>
<name>A0AAE3XTP1_9BACT</name>
<evidence type="ECO:0008006" key="4">
    <source>
        <dbReference type="Google" id="ProtNLM"/>
    </source>
</evidence>
<organism evidence="2 3">
    <name type="scientific">Aureibacter tunicatorum</name>
    <dbReference type="NCBI Taxonomy" id="866807"/>
    <lineage>
        <taxon>Bacteria</taxon>
        <taxon>Pseudomonadati</taxon>
        <taxon>Bacteroidota</taxon>
        <taxon>Cytophagia</taxon>
        <taxon>Cytophagales</taxon>
        <taxon>Persicobacteraceae</taxon>
        <taxon>Aureibacter</taxon>
    </lineage>
</organism>
<comment type="caution">
    <text evidence="2">The sequence shown here is derived from an EMBL/GenBank/DDBJ whole genome shotgun (WGS) entry which is preliminary data.</text>
</comment>
<reference evidence="2" key="1">
    <citation type="submission" date="2023-07" db="EMBL/GenBank/DDBJ databases">
        <title>Genomic Encyclopedia of Type Strains, Phase IV (KMG-IV): sequencing the most valuable type-strain genomes for metagenomic binning, comparative biology and taxonomic classification.</title>
        <authorList>
            <person name="Goeker M."/>
        </authorList>
    </citation>
    <scope>NUCLEOTIDE SEQUENCE</scope>
    <source>
        <strain evidence="2">DSM 26174</strain>
    </source>
</reference>
<sequence>MKVNKYIIPVLLSFSCLSFSANAQNVINNGKLLIDKDTELTIEGQGLIIESGASVSNAGQVNLDGDWVNRSNFENYSGDGKVVLNGGNAQRLEGEQQIHELTFESSEKTISGKTIVGHKFEYDQIVQIEDADKDIFALGKDAEPIEGNENLYINGPLYHQGIGEGKLYAIGSDLLGYNPIKTSISESSDDLLLGFEIMANDNFETVDSVRAVAADFVWKKRIAEGQLLTGKVLLEDIGENDINYQPNLESDITKEDLTIVESLEASPFYDLGADFEGGDWLISQTNLSTELISYVTYGIGGQTIELVIPNALTPQVALNDLSAVENSVFKLYGGTNVSDENFTLHIVDRSGRVVFNTSSLALMREEGWNGKVDNTGNYVETGVYDYLIRGRYKNGAKLERKGVVHMIR</sequence>
<dbReference type="PROSITE" id="PS51257">
    <property type="entry name" value="PROKAR_LIPOPROTEIN"/>
    <property type="match status" value="1"/>
</dbReference>
<gene>
    <name evidence="2" type="ORF">HNQ88_004768</name>
</gene>
<dbReference type="EMBL" id="JAVDQD010000010">
    <property type="protein sequence ID" value="MDR6241681.1"/>
    <property type="molecule type" value="Genomic_DNA"/>
</dbReference>
<dbReference type="AlphaFoldDB" id="A0AAE3XTP1"/>